<proteinExistence type="predicted"/>
<reference evidence="1" key="1">
    <citation type="submission" date="2018-05" db="EMBL/GenBank/DDBJ databases">
        <authorList>
            <person name="Lanie J.A."/>
            <person name="Ng W.-L."/>
            <person name="Kazmierczak K.M."/>
            <person name="Andrzejewski T.M."/>
            <person name="Davidsen T.M."/>
            <person name="Wayne K.J."/>
            <person name="Tettelin H."/>
            <person name="Glass J.I."/>
            <person name="Rusch D."/>
            <person name="Podicherti R."/>
            <person name="Tsui H.-C.T."/>
            <person name="Winkler M.E."/>
        </authorList>
    </citation>
    <scope>NUCLEOTIDE SEQUENCE</scope>
</reference>
<dbReference type="EMBL" id="UINC01103109">
    <property type="protein sequence ID" value="SVC65243.1"/>
    <property type="molecule type" value="Genomic_DNA"/>
</dbReference>
<organism evidence="1">
    <name type="scientific">marine metagenome</name>
    <dbReference type="NCBI Taxonomy" id="408172"/>
    <lineage>
        <taxon>unclassified sequences</taxon>
        <taxon>metagenomes</taxon>
        <taxon>ecological metagenomes</taxon>
    </lineage>
</organism>
<protein>
    <submittedName>
        <fullName evidence="1">Uncharacterized protein</fullName>
    </submittedName>
</protein>
<name>A0A382NVQ9_9ZZZZ</name>
<accession>A0A382NVQ9</accession>
<dbReference type="AlphaFoldDB" id="A0A382NVQ9"/>
<gene>
    <name evidence="1" type="ORF">METZ01_LOCUS318097</name>
</gene>
<evidence type="ECO:0000313" key="1">
    <source>
        <dbReference type="EMBL" id="SVC65243.1"/>
    </source>
</evidence>
<sequence length="98" mass="11300">MKSHFKIDNYYLLNGHTCNEIHALLTDMKKLASAYLSDIEEMDLESGRYKEAMDIFDFVIKRFLRIEEFDSLELGGIKSSVTFNELLKTTGLDRAGSR</sequence>